<dbReference type="EMBL" id="JPGK01000011">
    <property type="protein sequence ID" value="KGA92808.1"/>
    <property type="molecule type" value="Genomic_DNA"/>
</dbReference>
<comment type="caution">
    <text evidence="1">The sequence shown here is derived from an EMBL/GenBank/DDBJ whole genome shotgun (WGS) entry which is preliminary data.</text>
</comment>
<evidence type="ECO:0000313" key="2">
    <source>
        <dbReference type="Proteomes" id="UP000029452"/>
    </source>
</evidence>
<dbReference type="RefSeq" id="WP_036083661.1">
    <property type="nucleotide sequence ID" value="NZ_JBPKCJ010000008.1"/>
</dbReference>
<accession>A0A094W5R7</accession>
<dbReference type="PATRIC" id="fig|178606.4.peg.2399"/>
<evidence type="ECO:0000313" key="1">
    <source>
        <dbReference type="EMBL" id="KGA92808.1"/>
    </source>
</evidence>
<reference evidence="1 2" key="1">
    <citation type="submission" date="2014-06" db="EMBL/GenBank/DDBJ databases">
        <title>Draft genome sequence of iron oxidizing acidophile Leptospirillum ferriphilum DSM14647.</title>
        <authorList>
            <person name="Cardenas J.P."/>
            <person name="Lazcano M."/>
            <person name="Ossandon F.J."/>
            <person name="Corbett M."/>
            <person name="Holmes D.S."/>
            <person name="Watkin E."/>
        </authorList>
    </citation>
    <scope>NUCLEOTIDE SEQUENCE [LARGE SCALE GENOMIC DNA]</scope>
    <source>
        <strain evidence="1 2">DSM 14647</strain>
    </source>
</reference>
<dbReference type="Proteomes" id="UP000029452">
    <property type="component" value="Unassembled WGS sequence"/>
</dbReference>
<organism evidence="1 2">
    <name type="scientific">Leptospirillum ferriphilum</name>
    <dbReference type="NCBI Taxonomy" id="178606"/>
    <lineage>
        <taxon>Bacteria</taxon>
        <taxon>Pseudomonadati</taxon>
        <taxon>Nitrospirota</taxon>
        <taxon>Nitrospiria</taxon>
        <taxon>Nitrospirales</taxon>
        <taxon>Nitrospiraceae</taxon>
        <taxon>Leptospirillum</taxon>
    </lineage>
</organism>
<gene>
    <name evidence="1" type="ORF">LptCag_1642</name>
</gene>
<dbReference type="AlphaFoldDB" id="A0A094W5R7"/>
<proteinExistence type="predicted"/>
<dbReference type="PROSITE" id="PS51257">
    <property type="entry name" value="PROKAR_LIPOPROTEIN"/>
    <property type="match status" value="1"/>
</dbReference>
<protein>
    <submittedName>
        <fullName evidence="1">Uncharacterized protein</fullName>
    </submittedName>
</protein>
<sequence length="582" mass="67070">MRGRIRFLSLIDLFPEISRKFSWSLILFLIFFSGCAHLSTGSASSDIWRSTKREPVWIRHDLPPRSGFLYLRSAASSRTSLAEARTQARKNLADALVNRFVSEKIHFTKASREKLEKHILDDLQLTGPLVVVDSWETKTLPHPENPFLIQRNVWILVRVPAGYVPALRREFETADRSRFRRIRVRHQNIERALRKKDGTTILFLLAQNRRGFRSIHAWSSLPVDDQKRLAHYLKVEDALWREFRASSVLRSLQSAGHSVKIYLPLRRPTILFLYAGFKISGKEYPLTGFLPRMFLSPALPMLPFPPPPVYWRGSDVSDSPYRVLSLYWSADLGWYDRYRDFNRLVYHCLRTSFSGVSQCQVDRWPLAGEVSSLNLRLDYPKNGKERNLLQKAAEKVRGRIPVRFPGPRGSHPLFVRLREGSSDETGHRALVAGKREFAEHLREDLVQKGFLVFPGSGKAGERQSSFLKTHRPFFLEVRWKSSRRLLKTLGGTPFVLEQFDWSASVSDNRGIRLWSRRGIVTGTGVGEKEATSEALHELRRSLSGTLSRLLWVRPAERPDDRFIVMRLPLLDGRAYCGEEKSP</sequence>
<name>A0A094W5R7_9BACT</name>